<sequence>MATFAVSVRIDMLRSLGYASISSTYAQVGTNTAHRTRMMKITNNTSGDMFFAFTSLGSVPASDGTADNIFIPAGGFTLFDFSSNPGESGQPFVFQTNTSVWVRQSSAPTSGAVYVEIVYGKGE</sequence>
<dbReference type="EMBL" id="LR796195">
    <property type="protein sequence ID" value="CAB4126326.1"/>
    <property type="molecule type" value="Genomic_DNA"/>
</dbReference>
<protein>
    <submittedName>
        <fullName evidence="1">Uncharacterized protein</fullName>
    </submittedName>
</protein>
<proteinExistence type="predicted"/>
<organism evidence="1">
    <name type="scientific">uncultured Caudovirales phage</name>
    <dbReference type="NCBI Taxonomy" id="2100421"/>
    <lineage>
        <taxon>Viruses</taxon>
        <taxon>Duplodnaviria</taxon>
        <taxon>Heunggongvirae</taxon>
        <taxon>Uroviricota</taxon>
        <taxon>Caudoviricetes</taxon>
        <taxon>Peduoviridae</taxon>
        <taxon>Maltschvirus</taxon>
        <taxon>Maltschvirus maltsch</taxon>
    </lineage>
</organism>
<gene>
    <name evidence="1" type="ORF">UFOVP88_6</name>
</gene>
<accession>A0A6J5KZE7</accession>
<reference evidence="1" key="1">
    <citation type="submission" date="2020-04" db="EMBL/GenBank/DDBJ databases">
        <authorList>
            <person name="Chiriac C."/>
            <person name="Salcher M."/>
            <person name="Ghai R."/>
            <person name="Kavagutti S V."/>
        </authorList>
    </citation>
    <scope>NUCLEOTIDE SEQUENCE</scope>
</reference>
<name>A0A6J5KZE7_9CAUD</name>
<evidence type="ECO:0000313" key="1">
    <source>
        <dbReference type="EMBL" id="CAB4126326.1"/>
    </source>
</evidence>